<protein>
    <recommendedName>
        <fullName evidence="10 11">UDP-N-acetylmuramoyl-tripeptide--D-alanyl-D-alanine ligase</fullName>
        <ecNumber evidence="10 11">6.3.2.10</ecNumber>
    </recommendedName>
    <alternativeName>
        <fullName evidence="10">D-alanyl-D-alanine-adding enzyme</fullName>
    </alternativeName>
</protein>
<comment type="caution">
    <text evidence="15">The sequence shown here is derived from an EMBL/GenBank/DDBJ whole genome shotgun (WGS) entry which is preliminary data.</text>
</comment>
<evidence type="ECO:0000256" key="9">
    <source>
        <dbReference type="ARBA" id="ARBA00023316"/>
    </source>
</evidence>
<dbReference type="Pfam" id="PF02875">
    <property type="entry name" value="Mur_ligase_C"/>
    <property type="match status" value="1"/>
</dbReference>
<evidence type="ECO:0000313" key="15">
    <source>
        <dbReference type="EMBL" id="MEE2526325.1"/>
    </source>
</evidence>
<feature type="domain" description="Mur ligase central" evidence="14">
    <location>
        <begin position="107"/>
        <end position="296"/>
    </location>
</feature>
<dbReference type="GO" id="GO:0047480">
    <property type="term" value="F:UDP-N-acetylmuramoyl-tripeptide-D-alanyl-D-alanine ligase activity"/>
    <property type="evidence" value="ECO:0007669"/>
    <property type="project" value="UniProtKB-EC"/>
</dbReference>
<organism evidence="15 16">
    <name type="scientific">Hyphobacterium lacteum</name>
    <dbReference type="NCBI Taxonomy" id="3116575"/>
    <lineage>
        <taxon>Bacteria</taxon>
        <taxon>Pseudomonadati</taxon>
        <taxon>Pseudomonadota</taxon>
        <taxon>Alphaproteobacteria</taxon>
        <taxon>Maricaulales</taxon>
        <taxon>Maricaulaceae</taxon>
        <taxon>Hyphobacterium</taxon>
    </lineage>
</organism>
<evidence type="ECO:0000256" key="8">
    <source>
        <dbReference type="ARBA" id="ARBA00023306"/>
    </source>
</evidence>
<evidence type="ECO:0000259" key="12">
    <source>
        <dbReference type="Pfam" id="PF01225"/>
    </source>
</evidence>
<keyword evidence="2 10" id="KW-0436">Ligase</keyword>
<evidence type="ECO:0000256" key="1">
    <source>
        <dbReference type="ARBA" id="ARBA00022490"/>
    </source>
</evidence>
<evidence type="ECO:0000256" key="2">
    <source>
        <dbReference type="ARBA" id="ARBA00022598"/>
    </source>
</evidence>
<evidence type="ECO:0000256" key="6">
    <source>
        <dbReference type="ARBA" id="ARBA00022960"/>
    </source>
</evidence>
<feature type="binding site" evidence="10">
    <location>
        <begin position="109"/>
        <end position="115"/>
    </location>
    <ligand>
        <name>ATP</name>
        <dbReference type="ChEBI" id="CHEBI:30616"/>
    </ligand>
</feature>
<evidence type="ECO:0000256" key="10">
    <source>
        <dbReference type="HAMAP-Rule" id="MF_02019"/>
    </source>
</evidence>
<dbReference type="Pfam" id="PF01225">
    <property type="entry name" value="Mur_ligase"/>
    <property type="match status" value="1"/>
</dbReference>
<keyword evidence="3 10" id="KW-0132">Cell division</keyword>
<dbReference type="EMBL" id="JAZDRP010000004">
    <property type="protein sequence ID" value="MEE2526325.1"/>
    <property type="molecule type" value="Genomic_DNA"/>
</dbReference>
<comment type="catalytic activity">
    <reaction evidence="10 11">
        <text>D-alanyl-D-alanine + UDP-N-acetyl-alpha-D-muramoyl-L-alanyl-gamma-D-glutamyl-meso-2,6-diaminopimelate + ATP = UDP-N-acetyl-alpha-D-muramoyl-L-alanyl-gamma-D-glutamyl-meso-2,6-diaminopimeloyl-D-alanyl-D-alanine + ADP + phosphate + H(+)</text>
        <dbReference type="Rhea" id="RHEA:28374"/>
        <dbReference type="ChEBI" id="CHEBI:15378"/>
        <dbReference type="ChEBI" id="CHEBI:30616"/>
        <dbReference type="ChEBI" id="CHEBI:43474"/>
        <dbReference type="ChEBI" id="CHEBI:57822"/>
        <dbReference type="ChEBI" id="CHEBI:61386"/>
        <dbReference type="ChEBI" id="CHEBI:83905"/>
        <dbReference type="ChEBI" id="CHEBI:456216"/>
        <dbReference type="EC" id="6.3.2.10"/>
    </reaction>
</comment>
<keyword evidence="6 10" id="KW-0133">Cell shape</keyword>
<dbReference type="Gene3D" id="3.40.1390.10">
    <property type="entry name" value="MurE/MurF, N-terminal domain"/>
    <property type="match status" value="1"/>
</dbReference>
<comment type="similarity">
    <text evidence="10">Belongs to the MurCDEF family. MurF subfamily.</text>
</comment>
<dbReference type="SUPFAM" id="SSF63418">
    <property type="entry name" value="MurE/MurF N-terminal domain"/>
    <property type="match status" value="1"/>
</dbReference>
<dbReference type="EC" id="6.3.2.10" evidence="10 11"/>
<feature type="domain" description="Mur ligase C-terminal" evidence="13">
    <location>
        <begin position="332"/>
        <end position="445"/>
    </location>
</feature>
<comment type="function">
    <text evidence="10 11">Involved in cell wall formation. Catalyzes the final step in the synthesis of UDP-N-acetylmuramoyl-pentapeptide, the precursor of murein.</text>
</comment>
<name>A0ABU7LQX9_9PROT</name>
<evidence type="ECO:0000256" key="3">
    <source>
        <dbReference type="ARBA" id="ARBA00022618"/>
    </source>
</evidence>
<dbReference type="InterPro" id="IPR000713">
    <property type="entry name" value="Mur_ligase_N"/>
</dbReference>
<evidence type="ECO:0000256" key="5">
    <source>
        <dbReference type="ARBA" id="ARBA00022840"/>
    </source>
</evidence>
<dbReference type="HAMAP" id="MF_02019">
    <property type="entry name" value="MurF"/>
    <property type="match status" value="1"/>
</dbReference>
<feature type="domain" description="Mur ligase N-terminal catalytic" evidence="12">
    <location>
        <begin position="28"/>
        <end position="73"/>
    </location>
</feature>
<dbReference type="InterPro" id="IPR013221">
    <property type="entry name" value="Mur_ligase_cen"/>
</dbReference>
<evidence type="ECO:0000313" key="16">
    <source>
        <dbReference type="Proteomes" id="UP001354971"/>
    </source>
</evidence>
<evidence type="ECO:0000256" key="4">
    <source>
        <dbReference type="ARBA" id="ARBA00022741"/>
    </source>
</evidence>
<keyword evidence="7 10" id="KW-0573">Peptidoglycan synthesis</keyword>
<evidence type="ECO:0000259" key="13">
    <source>
        <dbReference type="Pfam" id="PF02875"/>
    </source>
</evidence>
<dbReference type="InterPro" id="IPR051046">
    <property type="entry name" value="MurCDEF_CellWall_CoF430Synth"/>
</dbReference>
<keyword evidence="4 10" id="KW-0547">Nucleotide-binding</keyword>
<keyword evidence="9 10" id="KW-0961">Cell wall biogenesis/degradation</keyword>
<dbReference type="InterPro" id="IPR035911">
    <property type="entry name" value="MurE/MurF_N"/>
</dbReference>
<evidence type="ECO:0000256" key="7">
    <source>
        <dbReference type="ARBA" id="ARBA00022984"/>
    </source>
</evidence>
<accession>A0ABU7LQX9</accession>
<keyword evidence="16" id="KW-1185">Reference proteome</keyword>
<dbReference type="PANTHER" id="PTHR43024">
    <property type="entry name" value="UDP-N-ACETYLMURAMOYL-TRIPEPTIDE--D-ALANYL-D-ALANINE LIGASE"/>
    <property type="match status" value="1"/>
</dbReference>
<dbReference type="Gene3D" id="3.90.190.20">
    <property type="entry name" value="Mur ligase, C-terminal domain"/>
    <property type="match status" value="1"/>
</dbReference>
<dbReference type="PANTHER" id="PTHR43024:SF1">
    <property type="entry name" value="UDP-N-ACETYLMURAMOYL-TRIPEPTIDE--D-ALANYL-D-ALANINE LIGASE"/>
    <property type="match status" value="1"/>
</dbReference>
<evidence type="ECO:0000256" key="11">
    <source>
        <dbReference type="RuleBase" id="RU004136"/>
    </source>
</evidence>
<dbReference type="InterPro" id="IPR005863">
    <property type="entry name" value="UDP-N-AcMur_synth"/>
</dbReference>
<keyword evidence="5 10" id="KW-0067">ATP-binding</keyword>
<dbReference type="Pfam" id="PF08245">
    <property type="entry name" value="Mur_ligase_M"/>
    <property type="match status" value="1"/>
</dbReference>
<dbReference type="SUPFAM" id="SSF53244">
    <property type="entry name" value="MurD-like peptide ligases, peptide-binding domain"/>
    <property type="match status" value="1"/>
</dbReference>
<comment type="pathway">
    <text evidence="10 11">Cell wall biogenesis; peptidoglycan biosynthesis.</text>
</comment>
<dbReference type="InterPro" id="IPR004101">
    <property type="entry name" value="Mur_ligase_C"/>
</dbReference>
<dbReference type="Proteomes" id="UP001354971">
    <property type="component" value="Unassembled WGS sequence"/>
</dbReference>
<reference evidence="15 16" key="1">
    <citation type="submission" date="2024-01" db="EMBL/GenBank/DDBJ databases">
        <title>Hyphobacterium bacterium isolated from marine sediment.</title>
        <authorList>
            <person name="Zhao S."/>
        </authorList>
    </citation>
    <scope>NUCLEOTIDE SEQUENCE [LARGE SCALE GENOMIC DNA]</scope>
    <source>
        <strain evidence="16">HN65</strain>
    </source>
</reference>
<dbReference type="RefSeq" id="WP_330198988.1">
    <property type="nucleotide sequence ID" value="NZ_JAZDRP010000004.1"/>
</dbReference>
<dbReference type="Gene3D" id="3.40.1190.10">
    <property type="entry name" value="Mur-like, catalytic domain"/>
    <property type="match status" value="1"/>
</dbReference>
<evidence type="ECO:0000259" key="14">
    <source>
        <dbReference type="Pfam" id="PF08245"/>
    </source>
</evidence>
<sequence>MADPLWTARDAAAATGGKLDPEASWTATGVSIDTRSIRPGDLFVALQDQRDGHDFVPDAMARGAAAALVSRADCGPGNKLVVGDTLEGLRSLAIHARDRSDAIRVAVTGSVGKTSVKEALASVFRSVGSAHASQKSYNNHWGVPLTLSLTPAHVDRAVYEMGMNHAGEIRALSGLVQPHVALITKIAPAHLENLGSMEAIADAKAEIFEGLHPDGVAIFPSDDEFAPRLRAHAQVSKAAFMLEFGRETNAAVRICDFETGPAGGKGRICVLGKEVDFRVPATGAHWAWNAAAIFATAIAAGVDAGAVADALAGIEAASGRGATRRIAIDGGYFTLIDDSYNANPASMASGLSILGATVPDGGRRIAVLGEMLELGPDSPDLHRSLAGPLEEARADAIFLSGKGMTPLAEQIAGDRLISCADTADDLMPSLARYIGPGDVVFIKGSNASGVHRIARMLMEDDPGARGQG</sequence>
<comment type="subcellular location">
    <subcellularLocation>
        <location evidence="10 11">Cytoplasm</location>
    </subcellularLocation>
</comment>
<proteinExistence type="inferred from homology"/>
<dbReference type="InterPro" id="IPR036615">
    <property type="entry name" value="Mur_ligase_C_dom_sf"/>
</dbReference>
<keyword evidence="8 10" id="KW-0131">Cell cycle</keyword>
<dbReference type="InterPro" id="IPR036565">
    <property type="entry name" value="Mur-like_cat_sf"/>
</dbReference>
<gene>
    <name evidence="10 15" type="primary">murF</name>
    <name evidence="15" type="ORF">V0U79_08095</name>
</gene>
<dbReference type="SUPFAM" id="SSF53623">
    <property type="entry name" value="MurD-like peptide ligases, catalytic domain"/>
    <property type="match status" value="1"/>
</dbReference>
<dbReference type="NCBIfam" id="TIGR01143">
    <property type="entry name" value="murF"/>
    <property type="match status" value="1"/>
</dbReference>
<keyword evidence="1 10" id="KW-0963">Cytoplasm</keyword>